<evidence type="ECO:0000313" key="10">
    <source>
        <dbReference type="Proteomes" id="UP001160130"/>
    </source>
</evidence>
<evidence type="ECO:0000259" key="8">
    <source>
        <dbReference type="PROSITE" id="PS51459"/>
    </source>
</evidence>
<name>A0ABT6L3Z9_9MYCO</name>
<dbReference type="Gene3D" id="1.10.3290.10">
    <property type="entry name" value="Fido-like domain"/>
    <property type="match status" value="1"/>
</dbReference>
<comment type="caution">
    <text evidence="9">The sequence shown here is derived from an EMBL/GenBank/DDBJ whole genome shotgun (WGS) entry which is preliminary data.</text>
</comment>
<dbReference type="EMBL" id="JARXVE010000006">
    <property type="protein sequence ID" value="MDH6197035.1"/>
    <property type="molecule type" value="Genomic_DNA"/>
</dbReference>
<evidence type="ECO:0000256" key="4">
    <source>
        <dbReference type="ARBA" id="ARBA00022840"/>
    </source>
</evidence>
<dbReference type="PANTHER" id="PTHR39560">
    <property type="entry name" value="PROTEIN ADENYLYLTRANSFERASE FIC-RELATED"/>
    <property type="match status" value="1"/>
</dbReference>
<evidence type="ECO:0000256" key="2">
    <source>
        <dbReference type="ARBA" id="ARBA00022695"/>
    </source>
</evidence>
<evidence type="ECO:0000256" key="6">
    <source>
        <dbReference type="ARBA" id="ARBA00047939"/>
    </source>
</evidence>
<protein>
    <recommendedName>
        <fullName evidence="5">protein adenylyltransferase</fullName>
        <ecNumber evidence="5">2.7.7.108</ecNumber>
    </recommendedName>
</protein>
<dbReference type="PROSITE" id="PS51459">
    <property type="entry name" value="FIDO"/>
    <property type="match status" value="1"/>
</dbReference>
<keyword evidence="1" id="KW-0808">Transferase</keyword>
<organism evidence="9 10">
    <name type="scientific">Mycolicibacterium frederiksbergense</name>
    <dbReference type="NCBI Taxonomy" id="117567"/>
    <lineage>
        <taxon>Bacteria</taxon>
        <taxon>Bacillati</taxon>
        <taxon>Actinomycetota</taxon>
        <taxon>Actinomycetes</taxon>
        <taxon>Mycobacteriales</taxon>
        <taxon>Mycobacteriaceae</taxon>
        <taxon>Mycolicibacterium</taxon>
    </lineage>
</organism>
<dbReference type="InterPro" id="IPR003812">
    <property type="entry name" value="Fido"/>
</dbReference>
<dbReference type="PANTHER" id="PTHR39560:SF1">
    <property type="entry name" value="PROTEIN ADENYLYLTRANSFERASE FIC-RELATED"/>
    <property type="match status" value="1"/>
</dbReference>
<gene>
    <name evidence="9" type="ORF">M2272_003688</name>
</gene>
<comment type="catalytic activity">
    <reaction evidence="7">
        <text>L-tyrosyl-[protein] + ATP = O-(5'-adenylyl)-L-tyrosyl-[protein] + diphosphate</text>
        <dbReference type="Rhea" id="RHEA:54288"/>
        <dbReference type="Rhea" id="RHEA-COMP:10136"/>
        <dbReference type="Rhea" id="RHEA-COMP:13846"/>
        <dbReference type="ChEBI" id="CHEBI:30616"/>
        <dbReference type="ChEBI" id="CHEBI:33019"/>
        <dbReference type="ChEBI" id="CHEBI:46858"/>
        <dbReference type="ChEBI" id="CHEBI:83624"/>
        <dbReference type="EC" id="2.7.7.108"/>
    </reaction>
</comment>
<dbReference type="Pfam" id="PF02661">
    <property type="entry name" value="Fic"/>
    <property type="match status" value="1"/>
</dbReference>
<keyword evidence="3" id="KW-0547">Nucleotide-binding</keyword>
<proteinExistence type="predicted"/>
<dbReference type="RefSeq" id="WP_280833661.1">
    <property type="nucleotide sequence ID" value="NZ_JARXVE010000006.1"/>
</dbReference>
<dbReference type="Proteomes" id="UP001160130">
    <property type="component" value="Unassembled WGS sequence"/>
</dbReference>
<accession>A0ABT6L3Z9</accession>
<keyword evidence="10" id="KW-1185">Reference proteome</keyword>
<comment type="catalytic activity">
    <reaction evidence="6">
        <text>L-threonyl-[protein] + ATP = 3-O-(5'-adenylyl)-L-threonyl-[protein] + diphosphate</text>
        <dbReference type="Rhea" id="RHEA:54292"/>
        <dbReference type="Rhea" id="RHEA-COMP:11060"/>
        <dbReference type="Rhea" id="RHEA-COMP:13847"/>
        <dbReference type="ChEBI" id="CHEBI:30013"/>
        <dbReference type="ChEBI" id="CHEBI:30616"/>
        <dbReference type="ChEBI" id="CHEBI:33019"/>
        <dbReference type="ChEBI" id="CHEBI:138113"/>
        <dbReference type="EC" id="2.7.7.108"/>
    </reaction>
</comment>
<evidence type="ECO:0000256" key="5">
    <source>
        <dbReference type="ARBA" id="ARBA00034531"/>
    </source>
</evidence>
<dbReference type="SUPFAM" id="SSF140931">
    <property type="entry name" value="Fic-like"/>
    <property type="match status" value="1"/>
</dbReference>
<evidence type="ECO:0000256" key="1">
    <source>
        <dbReference type="ARBA" id="ARBA00022679"/>
    </source>
</evidence>
<keyword evidence="4" id="KW-0067">ATP-binding</keyword>
<keyword evidence="2" id="KW-0548">Nucleotidyltransferase</keyword>
<evidence type="ECO:0000256" key="7">
    <source>
        <dbReference type="ARBA" id="ARBA00048696"/>
    </source>
</evidence>
<evidence type="ECO:0000313" key="9">
    <source>
        <dbReference type="EMBL" id="MDH6197035.1"/>
    </source>
</evidence>
<feature type="domain" description="Fido" evidence="8">
    <location>
        <begin position="35"/>
        <end position="173"/>
    </location>
</feature>
<evidence type="ECO:0000256" key="3">
    <source>
        <dbReference type="ARBA" id="ARBA00022741"/>
    </source>
</evidence>
<dbReference type="InterPro" id="IPR036597">
    <property type="entry name" value="Fido-like_dom_sf"/>
</dbReference>
<sequence>MLRNNFGVHDAATLAQLDFMATAGRILQVHLRSQDAELDVHSLHQHVFGDVYAWAGKPRIVELRRGDSSFGSSARIPRALDPLHVEIGRLADEGTTIDDGTLSYRLARIYADYNQIHPFREGNGRTGTLLLHLLAGRAGRRLLLDDMSRSEWIGASRDSMPFRRDGTAALLRPVRVRRVLVFPARPGGQRAGLQLGAPGIAHVHRLRQDLIGLAADDDDRVVVFDAVELERGVHGVRRGLAA</sequence>
<reference evidence="9 10" key="1">
    <citation type="submission" date="2023-04" db="EMBL/GenBank/DDBJ databases">
        <title>Forest soil microbial communities from Buena Vista Peninsula, Colon Province, Panama.</title>
        <authorList>
            <person name="Bouskill N."/>
        </authorList>
    </citation>
    <scope>NUCLEOTIDE SEQUENCE [LARGE SCALE GENOMIC DNA]</scope>
    <source>
        <strain evidence="9 10">AC80</strain>
    </source>
</reference>
<dbReference type="EC" id="2.7.7.108" evidence="5"/>